<evidence type="ECO:0000313" key="4">
    <source>
        <dbReference type="Proteomes" id="UP000186228"/>
    </source>
</evidence>
<dbReference type="Gene3D" id="3.30.2310.20">
    <property type="entry name" value="RelE-like"/>
    <property type="match status" value="1"/>
</dbReference>
<dbReference type="EMBL" id="FMAC01000018">
    <property type="protein sequence ID" value="SCB39047.1"/>
    <property type="molecule type" value="Genomic_DNA"/>
</dbReference>
<reference evidence="4" key="1">
    <citation type="submission" date="2016-08" db="EMBL/GenBank/DDBJ databases">
        <authorList>
            <person name="Varghese N."/>
            <person name="Submissions Spin"/>
        </authorList>
    </citation>
    <scope>NUCLEOTIDE SEQUENCE [LARGE SCALE GENOMIC DNA]</scope>
    <source>
        <strain evidence="4">CCBAU 57015</strain>
    </source>
</reference>
<keyword evidence="2" id="KW-1277">Toxin-antitoxin system</keyword>
<dbReference type="Proteomes" id="UP000186228">
    <property type="component" value="Unassembled WGS sequence"/>
</dbReference>
<evidence type="ECO:0000313" key="3">
    <source>
        <dbReference type="EMBL" id="SCB39047.1"/>
    </source>
</evidence>
<sequence>MKIRWIAAAQQDRADIVDYIAAENPRAALKMDELFSEAAAKLGDFPMLGRIGKIPGTREFIPHESYRLVYEVDETANTVWVMALVHTARQWPPTRDD</sequence>
<accession>A0A1C3WG56</accession>
<dbReference type="InterPro" id="IPR051803">
    <property type="entry name" value="TA_system_RelE-like_toxin"/>
</dbReference>
<dbReference type="PANTHER" id="PTHR33755">
    <property type="entry name" value="TOXIN PARE1-RELATED"/>
    <property type="match status" value="1"/>
</dbReference>
<dbReference type="STRING" id="52131.GA0061100_11852"/>
<keyword evidence="4" id="KW-1185">Reference proteome</keyword>
<name>A0A1C3WG56_9HYPH</name>
<protein>
    <submittedName>
        <fullName evidence="3">Addiction module toxin, RelE/StbE family</fullName>
    </submittedName>
</protein>
<gene>
    <name evidence="3" type="ORF">GA0061100_11852</name>
</gene>
<evidence type="ECO:0000256" key="1">
    <source>
        <dbReference type="ARBA" id="ARBA00006226"/>
    </source>
</evidence>
<proteinExistence type="inferred from homology"/>
<evidence type="ECO:0000256" key="2">
    <source>
        <dbReference type="ARBA" id="ARBA00022649"/>
    </source>
</evidence>
<comment type="similarity">
    <text evidence="1">Belongs to the RelE toxin family.</text>
</comment>
<dbReference type="RefSeq" id="WP_075856862.1">
    <property type="nucleotide sequence ID" value="NZ_FMAC01000018.1"/>
</dbReference>
<dbReference type="NCBIfam" id="TIGR02385">
    <property type="entry name" value="RelE_StbE"/>
    <property type="match status" value="1"/>
</dbReference>
<dbReference type="Pfam" id="PF05016">
    <property type="entry name" value="ParE_toxin"/>
    <property type="match status" value="1"/>
</dbReference>
<organism evidence="3 4">
    <name type="scientific">Rhizobium hainanense</name>
    <dbReference type="NCBI Taxonomy" id="52131"/>
    <lineage>
        <taxon>Bacteria</taxon>
        <taxon>Pseudomonadati</taxon>
        <taxon>Pseudomonadota</taxon>
        <taxon>Alphaproteobacteria</taxon>
        <taxon>Hyphomicrobiales</taxon>
        <taxon>Rhizobiaceae</taxon>
        <taxon>Rhizobium/Agrobacterium group</taxon>
        <taxon>Rhizobium</taxon>
    </lineage>
</organism>
<dbReference type="InterPro" id="IPR035093">
    <property type="entry name" value="RelE/ParE_toxin_dom_sf"/>
</dbReference>
<dbReference type="PANTHER" id="PTHR33755:SF6">
    <property type="entry name" value="PLASMID STABILIZATION SYSTEM PROTEIN"/>
    <property type="match status" value="1"/>
</dbReference>
<dbReference type="AlphaFoldDB" id="A0A1C3WG56"/>
<dbReference type="InterPro" id="IPR007712">
    <property type="entry name" value="RelE/ParE_toxin"/>
</dbReference>